<evidence type="ECO:0000313" key="3">
    <source>
        <dbReference type="Proteomes" id="UP000245793"/>
    </source>
</evidence>
<dbReference type="Proteomes" id="UP000245793">
    <property type="component" value="Unassembled WGS sequence"/>
</dbReference>
<proteinExistence type="predicted"/>
<reference evidence="2 3" key="1">
    <citation type="submission" date="2018-04" db="EMBL/GenBank/DDBJ databases">
        <title>Genomic Encyclopedia of Type Strains, Phase IV (KMG-IV): sequencing the most valuable type-strain genomes for metagenomic binning, comparative biology and taxonomic classification.</title>
        <authorList>
            <person name="Goeker M."/>
        </authorList>
    </citation>
    <scope>NUCLEOTIDE SEQUENCE [LARGE SCALE GENOMIC DNA]</scope>
    <source>
        <strain evidence="2 3">DSM 20705</strain>
    </source>
</reference>
<protein>
    <submittedName>
        <fullName evidence="2">Uncharacterized protein</fullName>
    </submittedName>
</protein>
<name>A0A2U1DM05_9FIRM</name>
<feature type="transmembrane region" description="Helical" evidence="1">
    <location>
        <begin position="91"/>
        <end position="117"/>
    </location>
</feature>
<keyword evidence="1" id="KW-1133">Transmembrane helix</keyword>
<feature type="transmembrane region" description="Helical" evidence="1">
    <location>
        <begin position="21"/>
        <end position="40"/>
    </location>
</feature>
<feature type="transmembrane region" description="Helical" evidence="1">
    <location>
        <begin position="123"/>
        <end position="147"/>
    </location>
</feature>
<dbReference type="RefSeq" id="WP_116480603.1">
    <property type="nucleotide sequence ID" value="NZ_CAUPJO010000003.1"/>
</dbReference>
<evidence type="ECO:0000256" key="1">
    <source>
        <dbReference type="SAM" id="Phobius"/>
    </source>
</evidence>
<gene>
    <name evidence="2" type="ORF">C7381_1162</name>
</gene>
<feature type="transmembrane region" description="Helical" evidence="1">
    <location>
        <begin position="201"/>
        <end position="222"/>
    </location>
</feature>
<keyword evidence="1" id="KW-0812">Transmembrane</keyword>
<feature type="transmembrane region" description="Helical" evidence="1">
    <location>
        <begin position="46"/>
        <end position="70"/>
    </location>
</feature>
<dbReference type="AlphaFoldDB" id="A0A2U1DM05"/>
<keyword evidence="3" id="KW-1185">Reference proteome</keyword>
<evidence type="ECO:0000313" key="2">
    <source>
        <dbReference type="EMBL" id="PVY88707.1"/>
    </source>
</evidence>
<comment type="caution">
    <text evidence="2">The sequence shown here is derived from an EMBL/GenBank/DDBJ whole genome shotgun (WGS) entry which is preliminary data.</text>
</comment>
<organism evidence="2 3">
    <name type="scientific">Ezakiella coagulans</name>
    <dbReference type="NCBI Taxonomy" id="46507"/>
    <lineage>
        <taxon>Bacteria</taxon>
        <taxon>Bacillati</taxon>
        <taxon>Bacillota</taxon>
        <taxon>Tissierellia</taxon>
        <taxon>Ezakiella</taxon>
    </lineage>
</organism>
<accession>A0A2U1DM05</accession>
<keyword evidence="1" id="KW-0472">Membrane</keyword>
<sequence>MKDTVIVAKRAFIDTTKTVMSGGWTFIPAYIALSLLFSLINSSLGILSMFGGFLAYIVLVLEKSVYARALNDLTLTDKISYRNFSYNFGNYFYNIMNTYFIIYIVKFVVNLFVYNLINLNSEILHYSTLALFITENIIFSPIFETTYVENIGGVSAFRRTIDFMKENWFPWLILNIPYLMMLYVETIFSSKTIGMNIVLKVLMYIVPPLYLIFRGKLYYLLANSNKRKRKFMNEYYKTN</sequence>
<dbReference type="EMBL" id="QEKV01000016">
    <property type="protein sequence ID" value="PVY88707.1"/>
    <property type="molecule type" value="Genomic_DNA"/>
</dbReference>
<feature type="transmembrane region" description="Helical" evidence="1">
    <location>
        <begin position="168"/>
        <end position="189"/>
    </location>
</feature>